<evidence type="ECO:0000256" key="1">
    <source>
        <dbReference type="ARBA" id="ARBA00022801"/>
    </source>
</evidence>
<dbReference type="PANTHER" id="PTHR48070">
    <property type="entry name" value="ESTERASE OVCA2"/>
    <property type="match status" value="1"/>
</dbReference>
<dbReference type="GO" id="GO:0016787">
    <property type="term" value="F:hydrolase activity"/>
    <property type="evidence" value="ECO:0007669"/>
    <property type="project" value="UniProtKB-KW"/>
</dbReference>
<evidence type="ECO:0000313" key="4">
    <source>
        <dbReference type="EMBL" id="CRK10898.1"/>
    </source>
</evidence>
<accession>A0A0G4KMF2</accession>
<dbReference type="GO" id="GO:0005634">
    <property type="term" value="C:nucleus"/>
    <property type="evidence" value="ECO:0007669"/>
    <property type="project" value="TreeGrafter"/>
</dbReference>
<proteinExistence type="predicted"/>
<dbReference type="EMBL" id="CVQH01002447">
    <property type="protein sequence ID" value="CRK10898.1"/>
    <property type="molecule type" value="Genomic_DNA"/>
</dbReference>
<dbReference type="Gene3D" id="3.40.50.1820">
    <property type="entry name" value="alpha/beta hydrolase"/>
    <property type="match status" value="1"/>
</dbReference>
<dbReference type="GO" id="GO:0005737">
    <property type="term" value="C:cytoplasm"/>
    <property type="evidence" value="ECO:0007669"/>
    <property type="project" value="TreeGrafter"/>
</dbReference>
<keyword evidence="5" id="KW-1185">Reference proteome</keyword>
<dbReference type="STRING" id="100787.A0A0G4KMF2"/>
<protein>
    <recommendedName>
        <fullName evidence="3">Serine hydrolase domain-containing protein</fullName>
    </recommendedName>
</protein>
<name>A0A0G4KMF2_VERLO</name>
<dbReference type="AlphaFoldDB" id="A0A0G4KMF2"/>
<dbReference type="PANTHER" id="PTHR48070:SF4">
    <property type="entry name" value="ESTERASE ALNB"/>
    <property type="match status" value="1"/>
</dbReference>
<dbReference type="GO" id="GO:0019748">
    <property type="term" value="P:secondary metabolic process"/>
    <property type="evidence" value="ECO:0007669"/>
    <property type="project" value="TreeGrafter"/>
</dbReference>
<evidence type="ECO:0000259" key="3">
    <source>
        <dbReference type="Pfam" id="PF03959"/>
    </source>
</evidence>
<dbReference type="InterPro" id="IPR005645">
    <property type="entry name" value="FSH-like_dom"/>
</dbReference>
<evidence type="ECO:0000313" key="5">
    <source>
        <dbReference type="Proteomes" id="UP000044602"/>
    </source>
</evidence>
<keyword evidence="1" id="KW-0378">Hydrolase</keyword>
<organism evidence="4 5">
    <name type="scientific">Verticillium longisporum</name>
    <name type="common">Verticillium dahliae var. longisporum</name>
    <dbReference type="NCBI Taxonomy" id="100787"/>
    <lineage>
        <taxon>Eukaryota</taxon>
        <taxon>Fungi</taxon>
        <taxon>Dikarya</taxon>
        <taxon>Ascomycota</taxon>
        <taxon>Pezizomycotina</taxon>
        <taxon>Sordariomycetes</taxon>
        <taxon>Hypocreomycetidae</taxon>
        <taxon>Glomerellales</taxon>
        <taxon>Plectosphaerellaceae</taxon>
        <taxon>Verticillium</taxon>
    </lineage>
</organism>
<gene>
    <name evidence="4" type="ORF">BN1708_009955</name>
</gene>
<dbReference type="SUPFAM" id="SSF53474">
    <property type="entry name" value="alpha/beta-Hydrolases"/>
    <property type="match status" value="1"/>
</dbReference>
<feature type="domain" description="Serine hydrolase" evidence="3">
    <location>
        <begin position="2"/>
        <end position="237"/>
    </location>
</feature>
<feature type="compositionally biased region" description="Low complexity" evidence="2">
    <location>
        <begin position="270"/>
        <end position="280"/>
    </location>
</feature>
<dbReference type="Proteomes" id="UP000044602">
    <property type="component" value="Unassembled WGS sequence"/>
</dbReference>
<sequence length="289" mass="32214">MKFLCLHGTFGSAKKFKIQLAPFVQKTQEDSDLEFEWISGLHEVDPPAEFEHYFGEKPLYRFMPFNGIRAYDDLFTKWRQCPDGASTEENMRLLFGSEENFLHQKACLQETIDAVLKAIDDDPEIDGILGYSEGATIAATAILEERRRWEEEGIPRRIKCAIFFAGCPAISLKDGSISMLSDADAEDAIDIPTCHVVGCNDPYIDGSITLYDMCNEDKAELFDHGQGHVIPRDPRTLEELSVSVSRIVGMANANKRKPSVTGSESDASRRSSTWSSGNSSTVELTAIRT</sequence>
<dbReference type="InterPro" id="IPR029058">
    <property type="entry name" value="AB_hydrolase_fold"/>
</dbReference>
<dbReference type="InterPro" id="IPR050593">
    <property type="entry name" value="LovG"/>
</dbReference>
<reference evidence="4 5" key="1">
    <citation type="submission" date="2015-05" db="EMBL/GenBank/DDBJ databases">
        <authorList>
            <person name="Wang D.B."/>
            <person name="Wang M."/>
        </authorList>
    </citation>
    <scope>NUCLEOTIDE SEQUENCE [LARGE SCALE GENOMIC DNA]</scope>
    <source>
        <strain evidence="4">VL1</strain>
    </source>
</reference>
<evidence type="ECO:0000256" key="2">
    <source>
        <dbReference type="SAM" id="MobiDB-lite"/>
    </source>
</evidence>
<dbReference type="Pfam" id="PF03959">
    <property type="entry name" value="FSH1"/>
    <property type="match status" value="1"/>
</dbReference>
<feature type="region of interest" description="Disordered" evidence="2">
    <location>
        <begin position="253"/>
        <end position="289"/>
    </location>
</feature>